<keyword evidence="2" id="KW-1185">Reference proteome</keyword>
<protein>
    <recommendedName>
        <fullName evidence="3">RiboL-PSP-HEPN domain-containing protein</fullName>
    </recommendedName>
</protein>
<organism evidence="1 2">
    <name type="scientific">Blastomonas aquatica</name>
    <dbReference type="NCBI Taxonomy" id="1510276"/>
    <lineage>
        <taxon>Bacteria</taxon>
        <taxon>Pseudomonadati</taxon>
        <taxon>Pseudomonadota</taxon>
        <taxon>Alphaproteobacteria</taxon>
        <taxon>Sphingomonadales</taxon>
        <taxon>Sphingomonadaceae</taxon>
        <taxon>Blastomonas</taxon>
    </lineage>
</organism>
<evidence type="ECO:0000313" key="2">
    <source>
        <dbReference type="Proteomes" id="UP000614261"/>
    </source>
</evidence>
<sequence>MDYLNALVALRRVEVLLDDFENVAGTLEAACPEEQRWAPWFGAEAISYYSVGYVTCLEWHAKSRLVDLLNFKPEAIRISDVQKTVSDKLIVQMVSERASVSQLVGAAVKVSSLEAYLSVVSRAFDELDFPCCLTDWLTGVAEASAACWLKSDDFAELSRVFEFRHALVHELGVRITGHPNVRDSWSPGEARRQGRLVASLITGIEAAFTQFAPETFPNLLDENRTPINKLDRLRAEFVRLDRIVTNEMQKLSPKDTSTLEAWIQAQGCFATYADAEENFISIGAILHWRYHDARTPLVEMMLQYRINFLKELLSNFSELN</sequence>
<dbReference type="Proteomes" id="UP000614261">
    <property type="component" value="Unassembled WGS sequence"/>
</dbReference>
<reference evidence="2" key="1">
    <citation type="journal article" date="2019" name="Int. J. Syst. Evol. Microbiol.">
        <title>The Global Catalogue of Microorganisms (GCM) 10K type strain sequencing project: providing services to taxonomists for standard genome sequencing and annotation.</title>
        <authorList>
            <consortium name="The Broad Institute Genomics Platform"/>
            <consortium name="The Broad Institute Genome Sequencing Center for Infectious Disease"/>
            <person name="Wu L."/>
            <person name="Ma J."/>
        </authorList>
    </citation>
    <scope>NUCLEOTIDE SEQUENCE [LARGE SCALE GENOMIC DNA]</scope>
    <source>
        <strain evidence="2">CGMCC 1.12851</strain>
    </source>
</reference>
<evidence type="ECO:0000313" key="1">
    <source>
        <dbReference type="EMBL" id="GGB58491.1"/>
    </source>
</evidence>
<evidence type="ECO:0008006" key="3">
    <source>
        <dbReference type="Google" id="ProtNLM"/>
    </source>
</evidence>
<dbReference type="RefSeq" id="WP_188513446.1">
    <property type="nucleotide sequence ID" value="NZ_BMGD01000002.1"/>
</dbReference>
<comment type="caution">
    <text evidence="1">The sequence shown here is derived from an EMBL/GenBank/DDBJ whole genome shotgun (WGS) entry which is preliminary data.</text>
</comment>
<gene>
    <name evidence="1" type="ORF">GCM10010833_11580</name>
</gene>
<dbReference type="EMBL" id="BMGD01000002">
    <property type="protein sequence ID" value="GGB58491.1"/>
    <property type="molecule type" value="Genomic_DNA"/>
</dbReference>
<accession>A0ABQ1J307</accession>
<name>A0ABQ1J307_9SPHN</name>
<proteinExistence type="predicted"/>